<evidence type="ECO:0000313" key="5">
    <source>
        <dbReference type="EMBL" id="EUJ32484.1"/>
    </source>
</evidence>
<sequence>MEIRGRDLVTGLPKTVTVTSEEIELALRESVHVIVQAAKQVLEQTPPELSADIIDRGIIMTGGGALLHGLDELLAEELKVPVLLAENPLDAVAIGTGILLENTSRAKKNRF</sequence>
<dbReference type="STRING" id="1265820.PCORN_00790"/>
<organism evidence="5 6">
    <name type="scientific">Listeria cornellensis FSL F6-0969</name>
    <dbReference type="NCBI Taxonomy" id="1265820"/>
    <lineage>
        <taxon>Bacteria</taxon>
        <taxon>Bacillati</taxon>
        <taxon>Bacillota</taxon>
        <taxon>Bacilli</taxon>
        <taxon>Bacillales</taxon>
        <taxon>Listeriaceae</taxon>
        <taxon>Listeria</taxon>
    </lineage>
</organism>
<evidence type="ECO:0000313" key="6">
    <source>
        <dbReference type="Proteomes" id="UP000019254"/>
    </source>
</evidence>
<protein>
    <submittedName>
        <fullName evidence="5">Rod shape-determining protein MreB</fullName>
    </submittedName>
</protein>
<comment type="caution">
    <text evidence="5">The sequence shown here is derived from an EMBL/GenBank/DDBJ whole genome shotgun (WGS) entry which is preliminary data.</text>
</comment>
<gene>
    <name evidence="5" type="ORF">PCORN_00790</name>
</gene>
<dbReference type="InterPro" id="IPR056546">
    <property type="entry name" value="MreB_MamK-like"/>
</dbReference>
<dbReference type="PATRIC" id="fig|1265820.5.peg.151"/>
<keyword evidence="3" id="KW-0547">Nucleotide-binding</keyword>
<dbReference type="GO" id="GO:0005524">
    <property type="term" value="F:ATP binding"/>
    <property type="evidence" value="ECO:0007669"/>
    <property type="project" value="UniProtKB-KW"/>
</dbReference>
<proteinExistence type="predicted"/>
<keyword evidence="6" id="KW-1185">Reference proteome</keyword>
<dbReference type="GO" id="GO:0005737">
    <property type="term" value="C:cytoplasm"/>
    <property type="evidence" value="ECO:0007669"/>
    <property type="project" value="UniProtKB-SubCell"/>
</dbReference>
<dbReference type="SUPFAM" id="SSF53067">
    <property type="entry name" value="Actin-like ATPase domain"/>
    <property type="match status" value="1"/>
</dbReference>
<dbReference type="PANTHER" id="PTHR42749:SF4">
    <property type="entry name" value="CELL SHAPE-DETERMINING PROTEIN MBL"/>
    <property type="match status" value="1"/>
</dbReference>
<evidence type="ECO:0000256" key="1">
    <source>
        <dbReference type="ARBA" id="ARBA00004496"/>
    </source>
</evidence>
<dbReference type="PANTHER" id="PTHR42749">
    <property type="entry name" value="CELL SHAPE-DETERMINING PROTEIN MREB"/>
    <property type="match status" value="1"/>
</dbReference>
<dbReference type="Proteomes" id="UP000019254">
    <property type="component" value="Unassembled WGS sequence"/>
</dbReference>
<reference evidence="5 6" key="1">
    <citation type="journal article" date="2014" name="Int. J. Syst. Evol. Microbiol.">
        <title>Listeria floridensis sp. nov., Listeria aquatica sp. nov., Listeria cornellensis sp. nov., Listeria riparia sp. nov. and Listeria grandensis sp. nov., from agricultural and natural environments.</title>
        <authorList>
            <person name="den Bakker H.C."/>
            <person name="Warchocki S."/>
            <person name="Wright E.M."/>
            <person name="Allred A.F."/>
            <person name="Ahlstrom C."/>
            <person name="Manuel C.S."/>
            <person name="Stasiewicz M.J."/>
            <person name="Burrell A."/>
            <person name="Roof S."/>
            <person name="Strawn L."/>
            <person name="Fortes E.D."/>
            <person name="Nightingale K.K."/>
            <person name="Kephart D."/>
            <person name="Wiedmann M."/>
        </authorList>
    </citation>
    <scope>NUCLEOTIDE SEQUENCE [LARGE SCALE GENOMIC DNA]</scope>
    <source>
        <strain evidence="6">FSL F6-969</strain>
    </source>
</reference>
<keyword evidence="4" id="KW-0067">ATP-binding</keyword>
<dbReference type="AlphaFoldDB" id="W7BZ86"/>
<comment type="subcellular location">
    <subcellularLocation>
        <location evidence="1">Cytoplasm</location>
    </subcellularLocation>
</comment>
<keyword evidence="2" id="KW-0963">Cytoplasm</keyword>
<dbReference type="Pfam" id="PF06723">
    <property type="entry name" value="MreB_Mbl"/>
    <property type="match status" value="1"/>
</dbReference>
<dbReference type="Gene3D" id="3.30.420.40">
    <property type="match status" value="1"/>
</dbReference>
<accession>W7BZ86</accession>
<name>W7BZ86_9LIST</name>
<evidence type="ECO:0000256" key="4">
    <source>
        <dbReference type="ARBA" id="ARBA00022840"/>
    </source>
</evidence>
<dbReference type="InterPro" id="IPR043129">
    <property type="entry name" value="ATPase_NBD"/>
</dbReference>
<dbReference type="EMBL" id="AODE01000004">
    <property type="protein sequence ID" value="EUJ32484.1"/>
    <property type="molecule type" value="Genomic_DNA"/>
</dbReference>
<evidence type="ECO:0000256" key="2">
    <source>
        <dbReference type="ARBA" id="ARBA00022490"/>
    </source>
</evidence>
<evidence type="ECO:0000256" key="3">
    <source>
        <dbReference type="ARBA" id="ARBA00022741"/>
    </source>
</evidence>